<keyword evidence="4" id="KW-0804">Transcription</keyword>
<protein>
    <submittedName>
        <fullName evidence="6">Multiple antibiotic resistance protein MarA</fullName>
    </submittedName>
</protein>
<dbReference type="Proteomes" id="UP000324233">
    <property type="component" value="Chromosome"/>
</dbReference>
<gene>
    <name evidence="6" type="primary">marA</name>
    <name evidence="6" type="ORF">OJF2_76180</name>
</gene>
<evidence type="ECO:0000259" key="5">
    <source>
        <dbReference type="PROSITE" id="PS01124"/>
    </source>
</evidence>
<organism evidence="6 7">
    <name type="scientific">Aquisphaera giovannonii</name>
    <dbReference type="NCBI Taxonomy" id="406548"/>
    <lineage>
        <taxon>Bacteria</taxon>
        <taxon>Pseudomonadati</taxon>
        <taxon>Planctomycetota</taxon>
        <taxon>Planctomycetia</taxon>
        <taxon>Isosphaerales</taxon>
        <taxon>Isosphaeraceae</taxon>
        <taxon>Aquisphaera</taxon>
    </lineage>
</organism>
<dbReference type="PANTHER" id="PTHR46796">
    <property type="entry name" value="HTH-TYPE TRANSCRIPTIONAL ACTIVATOR RHAS-RELATED"/>
    <property type="match status" value="1"/>
</dbReference>
<dbReference type="Pfam" id="PF12833">
    <property type="entry name" value="HTH_18"/>
    <property type="match status" value="1"/>
</dbReference>
<dbReference type="PROSITE" id="PS00041">
    <property type="entry name" value="HTH_ARAC_FAMILY_1"/>
    <property type="match status" value="1"/>
</dbReference>
<keyword evidence="2" id="KW-0238">DNA-binding</keyword>
<evidence type="ECO:0000313" key="6">
    <source>
        <dbReference type="EMBL" id="QEH39006.1"/>
    </source>
</evidence>
<evidence type="ECO:0000256" key="2">
    <source>
        <dbReference type="ARBA" id="ARBA00023125"/>
    </source>
</evidence>
<dbReference type="InterPro" id="IPR037923">
    <property type="entry name" value="HTH-like"/>
</dbReference>
<accession>A0A5B9WEC3</accession>
<keyword evidence="7" id="KW-1185">Reference proteome</keyword>
<dbReference type="InterPro" id="IPR009057">
    <property type="entry name" value="Homeodomain-like_sf"/>
</dbReference>
<evidence type="ECO:0000256" key="1">
    <source>
        <dbReference type="ARBA" id="ARBA00023015"/>
    </source>
</evidence>
<dbReference type="Gene3D" id="1.10.10.60">
    <property type="entry name" value="Homeodomain-like"/>
    <property type="match status" value="2"/>
</dbReference>
<dbReference type="PROSITE" id="PS01124">
    <property type="entry name" value="HTH_ARAC_FAMILY_2"/>
    <property type="match status" value="1"/>
</dbReference>
<proteinExistence type="predicted"/>
<evidence type="ECO:0000313" key="7">
    <source>
        <dbReference type="Proteomes" id="UP000324233"/>
    </source>
</evidence>
<evidence type="ECO:0000256" key="3">
    <source>
        <dbReference type="ARBA" id="ARBA00023159"/>
    </source>
</evidence>
<dbReference type="EMBL" id="CP042997">
    <property type="protein sequence ID" value="QEH39006.1"/>
    <property type="molecule type" value="Genomic_DNA"/>
</dbReference>
<dbReference type="InterPro" id="IPR003313">
    <property type="entry name" value="AraC-bd"/>
</dbReference>
<dbReference type="RefSeq" id="WP_148598377.1">
    <property type="nucleotide sequence ID" value="NZ_CP042997.1"/>
</dbReference>
<name>A0A5B9WEC3_9BACT</name>
<keyword evidence="1" id="KW-0805">Transcription regulation</keyword>
<dbReference type="InterPro" id="IPR018060">
    <property type="entry name" value="HTH_AraC"/>
</dbReference>
<dbReference type="Pfam" id="PF02311">
    <property type="entry name" value="AraC_binding"/>
    <property type="match status" value="1"/>
</dbReference>
<dbReference type="SUPFAM" id="SSF46689">
    <property type="entry name" value="Homeodomain-like"/>
    <property type="match status" value="2"/>
</dbReference>
<keyword evidence="3" id="KW-0010">Activator</keyword>
<dbReference type="GO" id="GO:0003700">
    <property type="term" value="F:DNA-binding transcription factor activity"/>
    <property type="evidence" value="ECO:0007669"/>
    <property type="project" value="InterPro"/>
</dbReference>
<dbReference type="InterPro" id="IPR050204">
    <property type="entry name" value="AraC_XylS_family_regulators"/>
</dbReference>
<reference evidence="6 7" key="1">
    <citation type="submission" date="2019-08" db="EMBL/GenBank/DDBJ databases">
        <title>Deep-cultivation of Planctomycetes and their phenomic and genomic characterization uncovers novel biology.</title>
        <authorList>
            <person name="Wiegand S."/>
            <person name="Jogler M."/>
            <person name="Boedeker C."/>
            <person name="Pinto D."/>
            <person name="Vollmers J."/>
            <person name="Rivas-Marin E."/>
            <person name="Kohn T."/>
            <person name="Peeters S.H."/>
            <person name="Heuer A."/>
            <person name="Rast P."/>
            <person name="Oberbeckmann S."/>
            <person name="Bunk B."/>
            <person name="Jeske O."/>
            <person name="Meyerdierks A."/>
            <person name="Storesund J.E."/>
            <person name="Kallscheuer N."/>
            <person name="Luecker S."/>
            <person name="Lage O.M."/>
            <person name="Pohl T."/>
            <person name="Merkel B.J."/>
            <person name="Hornburger P."/>
            <person name="Mueller R.-W."/>
            <person name="Bruemmer F."/>
            <person name="Labrenz M."/>
            <person name="Spormann A.M."/>
            <person name="Op den Camp H."/>
            <person name="Overmann J."/>
            <person name="Amann R."/>
            <person name="Jetten M.S.M."/>
            <person name="Mascher T."/>
            <person name="Medema M.H."/>
            <person name="Devos D.P."/>
            <person name="Kaster A.-K."/>
            <person name="Ovreas L."/>
            <person name="Rohde M."/>
            <person name="Galperin M.Y."/>
            <person name="Jogler C."/>
        </authorList>
    </citation>
    <scope>NUCLEOTIDE SEQUENCE [LARGE SCALE GENOMIC DNA]</scope>
    <source>
        <strain evidence="6 7">OJF2</strain>
    </source>
</reference>
<evidence type="ECO:0000256" key="4">
    <source>
        <dbReference type="ARBA" id="ARBA00023163"/>
    </source>
</evidence>
<dbReference type="SMART" id="SM00342">
    <property type="entry name" value="HTH_ARAC"/>
    <property type="match status" value="1"/>
</dbReference>
<dbReference type="SUPFAM" id="SSF51215">
    <property type="entry name" value="Regulatory protein AraC"/>
    <property type="match status" value="1"/>
</dbReference>
<dbReference type="KEGG" id="agv:OJF2_76180"/>
<dbReference type="OrthoDB" id="273555at2"/>
<dbReference type="GO" id="GO:0043565">
    <property type="term" value="F:sequence-specific DNA binding"/>
    <property type="evidence" value="ECO:0007669"/>
    <property type="project" value="InterPro"/>
</dbReference>
<dbReference type="PANTHER" id="PTHR46796:SF6">
    <property type="entry name" value="ARAC SUBFAMILY"/>
    <property type="match status" value="1"/>
</dbReference>
<dbReference type="AlphaFoldDB" id="A0A5B9WEC3"/>
<dbReference type="InterPro" id="IPR018062">
    <property type="entry name" value="HTH_AraC-typ_CS"/>
</dbReference>
<sequence length="304" mass="33224">MGHSERGPGDLIGPSELHKVLPFEPAETSVPLRWGGLDVVHFRATPAFEIDYAGQTHHGFTLFIRPPERFALRFDGVTRHRPPPAGSIILVPAGIPVQARSSGFNDVLHVFLEPGVVERAAAEAFGLDPARMRIPPLDGLQDPRFRAIMLAVRDELTAEGGGDRLAVESLGNLLAVHLLRQVVAPRRPERGPDGAMPRGRLRAVVEYIEDHLEAGTSLERMAAAARLSPYHFARQFKAATGLPPHQFVILRRVERAKQLLHAGDLSLSEVAAQAGFSSQSALGHHFKRLVGVTPRQFRLSARIG</sequence>
<feature type="domain" description="HTH araC/xylS-type" evidence="5">
    <location>
        <begin position="202"/>
        <end position="300"/>
    </location>
</feature>